<dbReference type="GO" id="GO:0016829">
    <property type="term" value="F:lyase activity"/>
    <property type="evidence" value="ECO:0007669"/>
    <property type="project" value="UniProtKB-KW"/>
</dbReference>
<feature type="compositionally biased region" description="Basic residues" evidence="1">
    <location>
        <begin position="87"/>
        <end position="103"/>
    </location>
</feature>
<gene>
    <name evidence="2" type="ORF">KSP39_PZI022322</name>
</gene>
<dbReference type="InterPro" id="IPR036188">
    <property type="entry name" value="FAD/NAD-bd_sf"/>
</dbReference>
<feature type="compositionally biased region" description="Low complexity" evidence="1">
    <location>
        <begin position="45"/>
        <end position="56"/>
    </location>
</feature>
<dbReference type="Gene3D" id="3.50.50.60">
    <property type="entry name" value="FAD/NAD(P)-binding domain"/>
    <property type="match status" value="1"/>
</dbReference>
<evidence type="ECO:0000313" key="2">
    <source>
        <dbReference type="EMBL" id="KAK8916509.1"/>
    </source>
</evidence>
<dbReference type="EMBL" id="JBBWWQ010000020">
    <property type="protein sequence ID" value="KAK8916509.1"/>
    <property type="molecule type" value="Genomic_DNA"/>
</dbReference>
<keyword evidence="2" id="KW-0456">Lyase</keyword>
<feature type="region of interest" description="Disordered" evidence="1">
    <location>
        <begin position="45"/>
        <end position="103"/>
    </location>
</feature>
<reference evidence="2 3" key="1">
    <citation type="journal article" date="2022" name="Nat. Plants">
        <title>Genomes of leafy and leafless Platanthera orchids illuminate the evolution of mycoheterotrophy.</title>
        <authorList>
            <person name="Li M.H."/>
            <person name="Liu K.W."/>
            <person name="Li Z."/>
            <person name="Lu H.C."/>
            <person name="Ye Q.L."/>
            <person name="Zhang D."/>
            <person name="Wang J.Y."/>
            <person name="Li Y.F."/>
            <person name="Zhong Z.M."/>
            <person name="Liu X."/>
            <person name="Yu X."/>
            <person name="Liu D.K."/>
            <person name="Tu X.D."/>
            <person name="Liu B."/>
            <person name="Hao Y."/>
            <person name="Liao X.Y."/>
            <person name="Jiang Y.T."/>
            <person name="Sun W.H."/>
            <person name="Chen J."/>
            <person name="Chen Y.Q."/>
            <person name="Ai Y."/>
            <person name="Zhai J.W."/>
            <person name="Wu S.S."/>
            <person name="Zhou Z."/>
            <person name="Hsiao Y.Y."/>
            <person name="Wu W.L."/>
            <person name="Chen Y.Y."/>
            <person name="Lin Y.F."/>
            <person name="Hsu J.L."/>
            <person name="Li C.Y."/>
            <person name="Wang Z.W."/>
            <person name="Zhao X."/>
            <person name="Zhong W.Y."/>
            <person name="Ma X.K."/>
            <person name="Ma L."/>
            <person name="Huang J."/>
            <person name="Chen G.Z."/>
            <person name="Huang M.Z."/>
            <person name="Huang L."/>
            <person name="Peng D.H."/>
            <person name="Luo Y.B."/>
            <person name="Zou S.Q."/>
            <person name="Chen S.P."/>
            <person name="Lan S."/>
            <person name="Tsai W.C."/>
            <person name="Van de Peer Y."/>
            <person name="Liu Z.J."/>
        </authorList>
    </citation>
    <scope>NUCLEOTIDE SEQUENCE [LARGE SCALE GENOMIC DNA]</scope>
    <source>
        <strain evidence="2">Lor287</strain>
    </source>
</reference>
<evidence type="ECO:0000256" key="1">
    <source>
        <dbReference type="SAM" id="MobiDB-lite"/>
    </source>
</evidence>
<evidence type="ECO:0000313" key="3">
    <source>
        <dbReference type="Proteomes" id="UP001418222"/>
    </source>
</evidence>
<accession>A0AAP0AVP5</accession>
<sequence length="103" mass="10849">MLAAVLGSSSTINAGFYSRAHPGFFHSSGVSWDMALVLTHLNGSSVASPSAQSSKAGNPPSATACSRRTSRLTTATPFITSGEPRSGIHHRLFRQAPLHRRSS</sequence>
<organism evidence="2 3">
    <name type="scientific">Platanthera zijinensis</name>
    <dbReference type="NCBI Taxonomy" id="2320716"/>
    <lineage>
        <taxon>Eukaryota</taxon>
        <taxon>Viridiplantae</taxon>
        <taxon>Streptophyta</taxon>
        <taxon>Embryophyta</taxon>
        <taxon>Tracheophyta</taxon>
        <taxon>Spermatophyta</taxon>
        <taxon>Magnoliopsida</taxon>
        <taxon>Liliopsida</taxon>
        <taxon>Asparagales</taxon>
        <taxon>Orchidaceae</taxon>
        <taxon>Orchidoideae</taxon>
        <taxon>Orchideae</taxon>
        <taxon>Orchidinae</taxon>
        <taxon>Platanthera</taxon>
    </lineage>
</organism>
<protein>
    <submittedName>
        <fullName evidence="2">(R)-mandelonitrile lyase-like</fullName>
    </submittedName>
</protein>
<dbReference type="Gene3D" id="3.30.410.40">
    <property type="match status" value="1"/>
</dbReference>
<dbReference type="Proteomes" id="UP001418222">
    <property type="component" value="Unassembled WGS sequence"/>
</dbReference>
<dbReference type="AlphaFoldDB" id="A0AAP0AVP5"/>
<feature type="compositionally biased region" description="Polar residues" evidence="1">
    <location>
        <begin position="60"/>
        <end position="79"/>
    </location>
</feature>
<keyword evidence="3" id="KW-1185">Reference proteome</keyword>
<name>A0AAP0AVP5_9ASPA</name>
<proteinExistence type="predicted"/>
<comment type="caution">
    <text evidence="2">The sequence shown here is derived from an EMBL/GenBank/DDBJ whole genome shotgun (WGS) entry which is preliminary data.</text>
</comment>